<gene>
    <name evidence="3" type="ORF">FRUB_07848</name>
</gene>
<dbReference type="RefSeq" id="WP_161967876.1">
    <property type="nucleotide sequence ID" value="NZ_NIDE01000014.1"/>
</dbReference>
<dbReference type="Pfam" id="PF01547">
    <property type="entry name" value="SBP_bac_1"/>
    <property type="match status" value="1"/>
</dbReference>
<sequence length="491" mass="50867">MVAAVAVGALGCGGATAPPPAAGGADKPFAGVTLTATCPDETFARELTARCAAWAGRTGAKVVVESKPRADAGRGDVVVIRPTEIGAFAAKGDLLPLPSSYQGSGHALQWPRIVDIYQKSLSGWAGEVVALPLAGDGYVLAYRADRFADNAHRAAFQQKHARPLAAPATWEEAAEVAAFFADADKKPSLPPVPADPARLLTEYHQVAACYDRAKVAGGAESADPHATERALSFHIQAETGRPRLSAPGFTAAAAWLHAAVPFRAPLGGPGGTDPVYALDQGSAALAVLSLAEVGRLPRDPSGVVAARFRIANLPGTRTYFDPTGQRVPAARDAGPQGNFVPYLGSGGWVAGVATGCAAPDAGWDLLAELAGVTASLATIGEPTVGAGPFRIEHLDPAAWIRYGFDKNRTVDLAQGMRHYLGTDVTNPALALRTPDQAALMAALETEVRAAATGKSDPAAAIARAVDAWTTHDAAQKPEDLTKWRRNAVNLK</sequence>
<evidence type="ECO:0000256" key="1">
    <source>
        <dbReference type="ARBA" id="ARBA00004418"/>
    </source>
</evidence>
<proteinExistence type="inferred from homology"/>
<dbReference type="OrthoDB" id="9812682at2"/>
<keyword evidence="4" id="KW-1185">Reference proteome</keyword>
<organism evidence="3 4">
    <name type="scientific">Fimbriiglobus ruber</name>
    <dbReference type="NCBI Taxonomy" id="1908690"/>
    <lineage>
        <taxon>Bacteria</taxon>
        <taxon>Pseudomonadati</taxon>
        <taxon>Planctomycetota</taxon>
        <taxon>Planctomycetia</taxon>
        <taxon>Gemmatales</taxon>
        <taxon>Gemmataceae</taxon>
        <taxon>Fimbriiglobus</taxon>
    </lineage>
</organism>
<dbReference type="InterPro" id="IPR006059">
    <property type="entry name" value="SBP"/>
</dbReference>
<dbReference type="Gene3D" id="3.40.190.10">
    <property type="entry name" value="Periplasmic binding protein-like II"/>
    <property type="match status" value="1"/>
</dbReference>
<dbReference type="GO" id="GO:0042597">
    <property type="term" value="C:periplasmic space"/>
    <property type="evidence" value="ECO:0007669"/>
    <property type="project" value="UniProtKB-SubCell"/>
</dbReference>
<dbReference type="PANTHER" id="PTHR43649">
    <property type="entry name" value="ARABINOSE-BINDING PROTEIN-RELATED"/>
    <property type="match status" value="1"/>
</dbReference>
<reference evidence="4" key="1">
    <citation type="submission" date="2017-06" db="EMBL/GenBank/DDBJ databases">
        <title>Genome analysis of Fimbriiglobus ruber SP5, the first member of the order Planctomycetales with confirmed chitinolytic capability.</title>
        <authorList>
            <person name="Ravin N.V."/>
            <person name="Rakitin A.L."/>
            <person name="Ivanova A.A."/>
            <person name="Beletsky A.V."/>
            <person name="Kulichevskaya I.S."/>
            <person name="Mardanov A.V."/>
            <person name="Dedysh S.N."/>
        </authorList>
    </citation>
    <scope>NUCLEOTIDE SEQUENCE [LARGE SCALE GENOMIC DNA]</scope>
    <source>
        <strain evidence="4">SP5</strain>
    </source>
</reference>
<evidence type="ECO:0000313" key="3">
    <source>
        <dbReference type="EMBL" id="OWK38728.1"/>
    </source>
</evidence>
<dbReference type="SUPFAM" id="SSF53850">
    <property type="entry name" value="Periplasmic binding protein-like II"/>
    <property type="match status" value="1"/>
</dbReference>
<evidence type="ECO:0000313" key="4">
    <source>
        <dbReference type="Proteomes" id="UP000214646"/>
    </source>
</evidence>
<name>A0A225DJF2_9BACT</name>
<comment type="similarity">
    <text evidence="2">Belongs to the bacterial solute-binding protein 1 family.</text>
</comment>
<protein>
    <submittedName>
        <fullName evidence="3">ABC transport system, sugar-binding protein</fullName>
    </submittedName>
</protein>
<comment type="caution">
    <text evidence="3">The sequence shown here is derived from an EMBL/GenBank/DDBJ whole genome shotgun (WGS) entry which is preliminary data.</text>
</comment>
<dbReference type="InterPro" id="IPR050490">
    <property type="entry name" value="Bact_solute-bd_prot1"/>
</dbReference>
<dbReference type="Proteomes" id="UP000214646">
    <property type="component" value="Unassembled WGS sequence"/>
</dbReference>
<dbReference type="EMBL" id="NIDE01000014">
    <property type="protein sequence ID" value="OWK38728.1"/>
    <property type="molecule type" value="Genomic_DNA"/>
</dbReference>
<dbReference type="PANTHER" id="PTHR43649:SF12">
    <property type="entry name" value="DIACETYLCHITOBIOSE BINDING PROTEIN DASA"/>
    <property type="match status" value="1"/>
</dbReference>
<evidence type="ECO:0000256" key="2">
    <source>
        <dbReference type="ARBA" id="ARBA00008520"/>
    </source>
</evidence>
<dbReference type="AlphaFoldDB" id="A0A225DJF2"/>
<accession>A0A225DJF2</accession>
<comment type="subcellular location">
    <subcellularLocation>
        <location evidence="1">Periplasm</location>
    </subcellularLocation>
</comment>